<dbReference type="AlphaFoldDB" id="A0A6I5RW81"/>
<evidence type="ECO:0000256" key="1">
    <source>
        <dbReference type="SAM" id="MobiDB-lite"/>
    </source>
</evidence>
<comment type="caution">
    <text evidence="2">The sequence shown here is derived from an EMBL/GenBank/DDBJ whole genome shotgun (WGS) entry which is preliminary data.</text>
</comment>
<reference evidence="2 3" key="1">
    <citation type="submission" date="2020-02" db="EMBL/GenBank/DDBJ databases">
        <title>Broccoli isolated Pseudomonas sp.</title>
        <authorList>
            <person name="Fujikawa T."/>
            <person name="Sawada H."/>
        </authorList>
    </citation>
    <scope>NUCLEOTIDE SEQUENCE [LARGE SCALE GENOMIC DNA]</scope>
    <source>
        <strain evidence="2 3">JCM 32154</strain>
    </source>
</reference>
<dbReference type="Pfam" id="PF03245">
    <property type="entry name" value="Phage_lysis"/>
    <property type="match status" value="1"/>
</dbReference>
<sequence>MKSLGLRVVLPITLLALLLGLALGGLAAWKWQANSYDKQLAKQYEDFQRERNQASVAVLDWQEDEQEKRRALEDRLQVNDETHYKELLDAQQLQDRLRDRLATADLRLSVLLAAPASSGSGGVREASGSSSVVHGGTRAELDPAHAQRIVAITSDGDDGLIALQACQAYVREIVH</sequence>
<feature type="region of interest" description="Disordered" evidence="1">
    <location>
        <begin position="116"/>
        <end position="136"/>
    </location>
</feature>
<dbReference type="Proteomes" id="UP000471751">
    <property type="component" value="Unassembled WGS sequence"/>
</dbReference>
<keyword evidence="3" id="KW-1185">Reference proteome</keyword>
<dbReference type="EMBL" id="JAAHBT010000350">
    <property type="protein sequence ID" value="NES11915.1"/>
    <property type="molecule type" value="Genomic_DNA"/>
</dbReference>
<dbReference type="InterPro" id="IPR004929">
    <property type="entry name" value="I-spanin"/>
</dbReference>
<gene>
    <name evidence="2" type="ORF">G3O07_22765</name>
</gene>
<protein>
    <submittedName>
        <fullName evidence="2">Lysis protein</fullName>
    </submittedName>
</protein>
<evidence type="ECO:0000313" key="3">
    <source>
        <dbReference type="Proteomes" id="UP000471751"/>
    </source>
</evidence>
<dbReference type="GO" id="GO:0044659">
    <property type="term" value="P:viral release from host cell by cytolysis"/>
    <property type="evidence" value="ECO:0007669"/>
    <property type="project" value="InterPro"/>
</dbReference>
<dbReference type="RefSeq" id="WP_163939803.1">
    <property type="nucleotide sequence ID" value="NZ_BMQU01000026.1"/>
</dbReference>
<evidence type="ECO:0000313" key="2">
    <source>
        <dbReference type="EMBL" id="NES11915.1"/>
    </source>
</evidence>
<organism evidence="2 3">
    <name type="scientific">Pseudomonas laurentiana</name>
    <dbReference type="NCBI Taxonomy" id="2364649"/>
    <lineage>
        <taxon>Bacteria</taxon>
        <taxon>Pseudomonadati</taxon>
        <taxon>Pseudomonadota</taxon>
        <taxon>Gammaproteobacteria</taxon>
        <taxon>Pseudomonadales</taxon>
        <taxon>Pseudomonadaceae</taxon>
        <taxon>Pseudomonas</taxon>
    </lineage>
</organism>
<proteinExistence type="predicted"/>
<accession>A0A6I5RW81</accession>
<name>A0A6I5RW81_9PSED</name>